<dbReference type="InterPro" id="IPR003439">
    <property type="entry name" value="ABC_transporter-like_ATP-bd"/>
</dbReference>
<dbReference type="eggNOG" id="COG4172">
    <property type="taxonomic scope" value="Bacteria"/>
</dbReference>
<dbReference type="SMART" id="SM00382">
    <property type="entry name" value="AAA"/>
    <property type="match status" value="2"/>
</dbReference>
<dbReference type="GO" id="GO:0005524">
    <property type="term" value="F:ATP binding"/>
    <property type="evidence" value="ECO:0007669"/>
    <property type="project" value="UniProtKB-KW"/>
</dbReference>
<dbReference type="Proteomes" id="UP000002949">
    <property type="component" value="Unassembled WGS sequence"/>
</dbReference>
<dbReference type="InterPro" id="IPR027417">
    <property type="entry name" value="P-loop_NTPase"/>
</dbReference>
<dbReference type="Pfam" id="PF00005">
    <property type="entry name" value="ABC_tran"/>
    <property type="match status" value="2"/>
</dbReference>
<feature type="domain" description="ABC transporter" evidence="5">
    <location>
        <begin position="282"/>
        <end position="522"/>
    </location>
</feature>
<dbReference type="RefSeq" id="WP_006203378.1">
    <property type="nucleotide sequence ID" value="NZ_AGSN01000128.1"/>
</dbReference>
<dbReference type="NCBIfam" id="NF007739">
    <property type="entry name" value="PRK10419.1"/>
    <property type="match status" value="2"/>
</dbReference>
<reference evidence="6 7" key="1">
    <citation type="journal article" date="2012" name="J. Bacteriol.">
        <title>Draft Genome Sequence of Plant Growth-Promoting Rhizobium Mesorhizobium amorphae, Isolated from Zinc-Lead Mine Tailings.</title>
        <authorList>
            <person name="Hao X."/>
            <person name="Lin Y."/>
            <person name="Johnstone L."/>
            <person name="Baltrus D.A."/>
            <person name="Miller S.J."/>
            <person name="Wei G."/>
            <person name="Rensing C."/>
        </authorList>
    </citation>
    <scope>NUCLEOTIDE SEQUENCE [LARGE SCALE GENOMIC DNA]</scope>
    <source>
        <strain evidence="6 7">CCNWGS0123</strain>
    </source>
</reference>
<name>G6YCU4_9HYPH</name>
<dbReference type="SUPFAM" id="SSF52540">
    <property type="entry name" value="P-loop containing nucleoside triphosphate hydrolases"/>
    <property type="match status" value="2"/>
</dbReference>
<dbReference type="STRING" id="1082933.A6B35_21610"/>
<evidence type="ECO:0000256" key="3">
    <source>
        <dbReference type="ARBA" id="ARBA00022741"/>
    </source>
</evidence>
<keyword evidence="2" id="KW-0813">Transport</keyword>
<dbReference type="Gene3D" id="3.40.50.300">
    <property type="entry name" value="P-loop containing nucleotide triphosphate hydrolases"/>
    <property type="match status" value="2"/>
</dbReference>
<dbReference type="GO" id="GO:0055085">
    <property type="term" value="P:transmembrane transport"/>
    <property type="evidence" value="ECO:0007669"/>
    <property type="project" value="UniProtKB-ARBA"/>
</dbReference>
<gene>
    <name evidence="6" type="ORF">MEA186_18897</name>
</gene>
<proteinExistence type="inferred from homology"/>
<evidence type="ECO:0000256" key="4">
    <source>
        <dbReference type="ARBA" id="ARBA00022840"/>
    </source>
</evidence>
<dbReference type="NCBIfam" id="NF008453">
    <property type="entry name" value="PRK11308.1"/>
    <property type="match status" value="2"/>
</dbReference>
<evidence type="ECO:0000313" key="7">
    <source>
        <dbReference type="Proteomes" id="UP000002949"/>
    </source>
</evidence>
<dbReference type="OrthoDB" id="9802264at2"/>
<dbReference type="AlphaFoldDB" id="G6YCU4"/>
<dbReference type="GO" id="GO:0016887">
    <property type="term" value="F:ATP hydrolysis activity"/>
    <property type="evidence" value="ECO:0007669"/>
    <property type="project" value="InterPro"/>
</dbReference>
<protein>
    <submittedName>
        <fullName evidence="6">ABC transporter ATP-binding protein</fullName>
    </submittedName>
</protein>
<keyword evidence="3" id="KW-0547">Nucleotide-binding</keyword>
<dbReference type="PANTHER" id="PTHR43776:SF7">
    <property type="entry name" value="D,D-DIPEPTIDE TRANSPORT ATP-BINDING PROTEIN DDPF-RELATED"/>
    <property type="match status" value="1"/>
</dbReference>
<sequence>MSLLEIENLSLAIGDTPILKGVELSVAPGEVMGLVGESGSGKSMTALTVMQLLPFAARATGRVTFDGIDILAASEDQMCALRGDDIGMVFQEPMTALNPVKTIGEQVAEGIRWHTRSSRAEAEDRARKMLDRVGLPAALFPLSRYPHELSGGQRQRVVIAIACALKPKLLIADEPTTALDVVLQAQILDLLRDLVAENRMGLLLISHDLAVVTEMADRITILRHGEVMEAGDTARTLSEQLHPYTRQLAQASMHVPARPKTHAAGSAKPLLQVEGVTRDYPGRRMSLFKRATPVRAVDDVSLSIAPGQSVALVGRSGCGKSTLARMILALDRSTSGTIRFRGETITGKSETELKPARRDMQVVFQDPYGSFDPRQKVEKLVAEPLHVLDKKPAPAERREMVAHALHEVGLGPRDMDKYPHEFSGGQRQRLSIARAIITRPKLVVADEPVSALDVSIRAQILDLFAELNQKLGIAYLFITHDLTVARAITDEVLVMHDGRIVERGMTSEVLDHPQSEAAKALVAAAPDLHRAIARRLQEQG</sequence>
<keyword evidence="4 6" id="KW-0067">ATP-binding</keyword>
<dbReference type="PANTHER" id="PTHR43776">
    <property type="entry name" value="TRANSPORT ATP-BINDING PROTEIN"/>
    <property type="match status" value="1"/>
</dbReference>
<dbReference type="InterPro" id="IPR017871">
    <property type="entry name" value="ABC_transporter-like_CS"/>
</dbReference>
<organism evidence="6 7">
    <name type="scientific">Mesorhizobium amorphae CCNWGS0123</name>
    <dbReference type="NCBI Taxonomy" id="1082933"/>
    <lineage>
        <taxon>Bacteria</taxon>
        <taxon>Pseudomonadati</taxon>
        <taxon>Pseudomonadota</taxon>
        <taxon>Alphaproteobacteria</taxon>
        <taxon>Hyphomicrobiales</taxon>
        <taxon>Phyllobacteriaceae</taxon>
        <taxon>Mesorhizobium</taxon>
    </lineage>
</organism>
<accession>G6YCU4</accession>
<keyword evidence="7" id="KW-1185">Reference proteome</keyword>
<dbReference type="PROSITE" id="PS50893">
    <property type="entry name" value="ABC_TRANSPORTER_2"/>
    <property type="match status" value="2"/>
</dbReference>
<dbReference type="PROSITE" id="PS00211">
    <property type="entry name" value="ABC_TRANSPORTER_1"/>
    <property type="match status" value="1"/>
</dbReference>
<evidence type="ECO:0000313" key="6">
    <source>
        <dbReference type="EMBL" id="EHH10416.1"/>
    </source>
</evidence>
<evidence type="ECO:0000259" key="5">
    <source>
        <dbReference type="PROSITE" id="PS50893"/>
    </source>
</evidence>
<dbReference type="KEGG" id="mamo:A6B35_21610"/>
<evidence type="ECO:0000256" key="2">
    <source>
        <dbReference type="ARBA" id="ARBA00022448"/>
    </source>
</evidence>
<evidence type="ECO:0000256" key="1">
    <source>
        <dbReference type="ARBA" id="ARBA00005417"/>
    </source>
</evidence>
<dbReference type="PATRIC" id="fig|1082933.3.peg.3688"/>
<dbReference type="EMBL" id="AGSN01000128">
    <property type="protein sequence ID" value="EHH10416.1"/>
    <property type="molecule type" value="Genomic_DNA"/>
</dbReference>
<dbReference type="InterPro" id="IPR003593">
    <property type="entry name" value="AAA+_ATPase"/>
</dbReference>
<dbReference type="InterPro" id="IPR050319">
    <property type="entry name" value="ABC_transp_ATP-bind"/>
</dbReference>
<dbReference type="CDD" id="cd03257">
    <property type="entry name" value="ABC_NikE_OppD_transporters"/>
    <property type="match status" value="2"/>
</dbReference>
<comment type="similarity">
    <text evidence="1">Belongs to the ABC transporter superfamily.</text>
</comment>
<feature type="domain" description="ABC transporter" evidence="5">
    <location>
        <begin position="4"/>
        <end position="249"/>
    </location>
</feature>